<gene>
    <name evidence="6" type="ORF">PF001_g21483</name>
    <name evidence="4" type="ORF">PF002_g23552</name>
    <name evidence="5" type="ORF">PF005_g14773</name>
    <name evidence="3" type="ORF">PF006_g21472</name>
    <name evidence="2" type="ORF">PF007_g22425</name>
    <name evidence="1" type="ORF">PF009_g16010</name>
</gene>
<dbReference type="Proteomes" id="UP000433483">
    <property type="component" value="Unassembled WGS sequence"/>
</dbReference>
<accession>A0A6A3RZI5</accession>
<evidence type="ECO:0000313" key="11">
    <source>
        <dbReference type="Proteomes" id="UP000440732"/>
    </source>
</evidence>
<proteinExistence type="predicted"/>
<dbReference type="EMBL" id="QXGD01002041">
    <property type="protein sequence ID" value="KAE9194592.1"/>
    <property type="molecule type" value="Genomic_DNA"/>
</dbReference>
<dbReference type="EMBL" id="QXGF01000954">
    <property type="protein sequence ID" value="KAE8934003.1"/>
    <property type="molecule type" value="Genomic_DNA"/>
</dbReference>
<dbReference type="EMBL" id="QXGB01000887">
    <property type="protein sequence ID" value="KAE9201907.1"/>
    <property type="molecule type" value="Genomic_DNA"/>
</dbReference>
<evidence type="ECO:0000313" key="2">
    <source>
        <dbReference type="EMBL" id="KAE9082043.1"/>
    </source>
</evidence>
<evidence type="ECO:0000313" key="7">
    <source>
        <dbReference type="Proteomes" id="UP000429523"/>
    </source>
</evidence>
<evidence type="ECO:0000313" key="10">
    <source>
        <dbReference type="Proteomes" id="UP000440367"/>
    </source>
</evidence>
<evidence type="ECO:0000313" key="3">
    <source>
        <dbReference type="EMBL" id="KAE9105997.1"/>
    </source>
</evidence>
<dbReference type="EMBL" id="QXGE01001965">
    <property type="protein sequence ID" value="KAE9286359.1"/>
    <property type="molecule type" value="Genomic_DNA"/>
</dbReference>
<dbReference type="Proteomes" id="UP000441208">
    <property type="component" value="Unassembled WGS sequence"/>
</dbReference>
<evidence type="ECO:0000313" key="12">
    <source>
        <dbReference type="Proteomes" id="UP000441208"/>
    </source>
</evidence>
<comment type="caution">
    <text evidence="3">The sequence shown here is derived from an EMBL/GenBank/DDBJ whole genome shotgun (WGS) entry which is preliminary data.</text>
</comment>
<evidence type="ECO:0000313" key="9">
    <source>
        <dbReference type="Proteomes" id="UP000437068"/>
    </source>
</evidence>
<dbReference type="Proteomes" id="UP000440732">
    <property type="component" value="Unassembled WGS sequence"/>
</dbReference>
<dbReference type="EMBL" id="QXFZ01001999">
    <property type="protein sequence ID" value="KAE9082043.1"/>
    <property type="molecule type" value="Genomic_DNA"/>
</dbReference>
<name>A0A6A3RZI5_9STRA</name>
<dbReference type="Proteomes" id="UP000440367">
    <property type="component" value="Unassembled WGS sequence"/>
</dbReference>
<evidence type="ECO:0000313" key="6">
    <source>
        <dbReference type="EMBL" id="KAE9286359.1"/>
    </source>
</evidence>
<dbReference type="AlphaFoldDB" id="A0A6A3RZI5"/>
<dbReference type="Proteomes" id="UP000437068">
    <property type="component" value="Unassembled WGS sequence"/>
</dbReference>
<keyword evidence="8" id="KW-1185">Reference proteome</keyword>
<sequence>MLDKVDPYKTMSSVLKRRFDTETVSNMLDNAETVGSTKVLAEKLREALG</sequence>
<evidence type="ECO:0000313" key="4">
    <source>
        <dbReference type="EMBL" id="KAE9194592.1"/>
    </source>
</evidence>
<evidence type="ECO:0000313" key="1">
    <source>
        <dbReference type="EMBL" id="KAE8934003.1"/>
    </source>
</evidence>
<dbReference type="Proteomes" id="UP000429523">
    <property type="component" value="Unassembled WGS sequence"/>
</dbReference>
<evidence type="ECO:0000313" key="5">
    <source>
        <dbReference type="EMBL" id="KAE9201907.1"/>
    </source>
</evidence>
<evidence type="ECO:0000313" key="8">
    <source>
        <dbReference type="Proteomes" id="UP000433483"/>
    </source>
</evidence>
<protein>
    <recommendedName>
        <fullName evidence="13">RxLR effector protein</fullName>
    </recommendedName>
</protein>
<evidence type="ECO:0008006" key="13">
    <source>
        <dbReference type="Google" id="ProtNLM"/>
    </source>
</evidence>
<organism evidence="3 11">
    <name type="scientific">Phytophthora fragariae</name>
    <dbReference type="NCBI Taxonomy" id="53985"/>
    <lineage>
        <taxon>Eukaryota</taxon>
        <taxon>Sar</taxon>
        <taxon>Stramenopiles</taxon>
        <taxon>Oomycota</taxon>
        <taxon>Peronosporomycetes</taxon>
        <taxon>Peronosporales</taxon>
        <taxon>Peronosporaceae</taxon>
        <taxon>Phytophthora</taxon>
    </lineage>
</organism>
<dbReference type="EMBL" id="QXGA01001987">
    <property type="protein sequence ID" value="KAE9105997.1"/>
    <property type="molecule type" value="Genomic_DNA"/>
</dbReference>
<reference evidence="7 8" key="1">
    <citation type="submission" date="2018-08" db="EMBL/GenBank/DDBJ databases">
        <title>Genomic investigation of the strawberry pathogen Phytophthora fragariae indicates pathogenicity is determined by transcriptional variation in three key races.</title>
        <authorList>
            <person name="Adams T.M."/>
            <person name="Armitage A.D."/>
            <person name="Sobczyk M.K."/>
            <person name="Bates H.J."/>
            <person name="Dunwell J.M."/>
            <person name="Nellist C.F."/>
            <person name="Harrison R.J."/>
        </authorList>
    </citation>
    <scope>NUCLEOTIDE SEQUENCE [LARGE SCALE GENOMIC DNA]</scope>
    <source>
        <strain evidence="6 9">A4</strain>
        <strain evidence="4 10">BC-1</strain>
        <strain evidence="5 8">NOV-27</strain>
        <strain evidence="3 11">NOV-5</strain>
        <strain evidence="2 12">NOV-71</strain>
        <strain evidence="1 7">NOV-9</strain>
    </source>
</reference>